<keyword evidence="8" id="KW-1185">Reference proteome</keyword>
<evidence type="ECO:0000256" key="5">
    <source>
        <dbReference type="SAM" id="MobiDB-lite"/>
    </source>
</evidence>
<evidence type="ECO:0000256" key="2">
    <source>
        <dbReference type="ARBA" id="ARBA00023054"/>
    </source>
</evidence>
<dbReference type="SUPFAM" id="SSF55637">
    <property type="entry name" value="Cell cycle regulatory proteins"/>
    <property type="match status" value="1"/>
</dbReference>
<evidence type="ECO:0000256" key="1">
    <source>
        <dbReference type="ARBA" id="ARBA00010171"/>
    </source>
</evidence>
<evidence type="ECO:0000259" key="6">
    <source>
        <dbReference type="Pfam" id="PF02463"/>
    </source>
</evidence>
<dbReference type="PANTHER" id="PTHR45916">
    <property type="entry name" value="STRUCTURAL MAINTENANCE OF CHROMOSOMES PROTEIN 5"/>
    <property type="match status" value="1"/>
</dbReference>
<evidence type="ECO:0000313" key="7">
    <source>
        <dbReference type="EMBL" id="KAK1742613.1"/>
    </source>
</evidence>
<dbReference type="PRINTS" id="PR00296">
    <property type="entry name" value="CYCLINKINASE"/>
</dbReference>
<gene>
    <name evidence="7" type="ORF">QTG54_007178</name>
</gene>
<dbReference type="SMART" id="SM01084">
    <property type="entry name" value="CKS"/>
    <property type="match status" value="1"/>
</dbReference>
<organism evidence="7 8">
    <name type="scientific">Skeletonema marinoi</name>
    <dbReference type="NCBI Taxonomy" id="267567"/>
    <lineage>
        <taxon>Eukaryota</taxon>
        <taxon>Sar</taxon>
        <taxon>Stramenopiles</taxon>
        <taxon>Ochrophyta</taxon>
        <taxon>Bacillariophyta</taxon>
        <taxon>Coscinodiscophyceae</taxon>
        <taxon>Thalassiosirophycidae</taxon>
        <taxon>Thalassiosirales</taxon>
        <taxon>Skeletonemataceae</taxon>
        <taxon>Skeletonema</taxon>
        <taxon>Skeletonema marinoi-dohrnii complex</taxon>
    </lineage>
</organism>
<dbReference type="GO" id="GO:0016538">
    <property type="term" value="F:cyclin-dependent protein serine/threonine kinase regulator activity"/>
    <property type="evidence" value="ECO:0007669"/>
    <property type="project" value="InterPro"/>
</dbReference>
<dbReference type="InterPro" id="IPR003395">
    <property type="entry name" value="RecF/RecN/SMC_N"/>
</dbReference>
<dbReference type="PANTHER" id="PTHR45916:SF1">
    <property type="entry name" value="STRUCTURAL MAINTENANCE OF CHROMOSOMES PROTEIN 5"/>
    <property type="match status" value="1"/>
</dbReference>
<dbReference type="Proteomes" id="UP001224775">
    <property type="component" value="Unassembled WGS sequence"/>
</dbReference>
<dbReference type="Pfam" id="PF01111">
    <property type="entry name" value="CKS"/>
    <property type="match status" value="1"/>
</dbReference>
<comment type="similarity">
    <text evidence="3">Belongs to the CKS family.</text>
</comment>
<dbReference type="GO" id="GO:0005634">
    <property type="term" value="C:nucleus"/>
    <property type="evidence" value="ECO:0007669"/>
    <property type="project" value="TreeGrafter"/>
</dbReference>
<comment type="function">
    <text evidence="3">Binds to the catalytic subunit of the cyclin dependent kinases and is essential for their biological function.</text>
</comment>
<proteinExistence type="inferred from homology"/>
<feature type="domain" description="RecF/RecN/SMC N-terminal" evidence="6">
    <location>
        <begin position="20"/>
        <end position="1031"/>
    </location>
</feature>
<dbReference type="Gene3D" id="3.30.170.10">
    <property type="entry name" value="Cyclin-dependent kinase, regulatory subunit"/>
    <property type="match status" value="1"/>
</dbReference>
<evidence type="ECO:0000256" key="3">
    <source>
        <dbReference type="RuleBase" id="RU311113"/>
    </source>
</evidence>
<dbReference type="InterPro" id="IPR027417">
    <property type="entry name" value="P-loop_NTPase"/>
</dbReference>
<keyword evidence="3" id="KW-0132">Cell division</keyword>
<feature type="compositionally biased region" description="Basic and acidic residues" evidence="5">
    <location>
        <begin position="412"/>
        <end position="423"/>
    </location>
</feature>
<keyword evidence="3" id="KW-0131">Cell cycle</keyword>
<feature type="region of interest" description="Disordered" evidence="5">
    <location>
        <begin position="323"/>
        <end position="342"/>
    </location>
</feature>
<comment type="similarity">
    <text evidence="1">Belongs to the SMC family. SMC5 subfamily.</text>
</comment>
<sequence>MDIDRPSVEERNQRYKPGSIKRVKLKNFLTYDDVEFFPGPRLNVVVGPNGTGKSTILCAICLGLGGQPPLLGRADDARLFIKHEKDQATIEIELAPHKSDGPIHILKRVIERDRGSENGNGKGASIYYVNGTKTPLKSIKELVTEKYHINIDNLCTFLPQDKVGNFSGFDKQALLLETEKSLSSSLYETHQQLIKLEKELQSSGNDVKATEEELKTLKKQNERLEREKELMEERQELLERIDLLKKKRAWLLFDQKREEAKEAKEKREELKKQKREAERSVRPIQEEHAEMEGKVTQIQTTTKALEVKGKREKKNHEDCLSKMENHSDGIEREVSEYQSVDAQQRRALKELEKERRRLQDVEAEADDFPSMEDTERTITEAQKELRQLRSALDSSKRSSQDLNKQIESAAENSRRASERLGKLKDEKQHRLQRLFAKNESVKTAYMFIHENRKEFRKPVHGPIAAEVQPKNPLYASYIESHVSQSTWKAFVVECSEDYNYLFREVRQKRKIPINIILVPNGRLEPTTRMYSDQKYSVLKQEHGFIEYLDETFTAIDPIMQALISKHNIDKVLVGGDAVQEALDRKGLENFICAKENGSGLMTACFFYTHRNSSHKYTYSVSRYNGTSGLNTMGISPARVLQSGMDPREKEQLTQTINDARETIERLTPELNNLKDENDKLLSQGKPITLRIKDAKRIKSDYASYKMKLKNQREKVEDAEEVANKDNGREKSKRIAQIKKLIQLSIKSGEDAAKAHSEMMKTLRVLTGVKMSEHGLSECLRKLTDKLSEAQAASAELLNRYKQAEADYNEKKENLRKLLAKAQEIAPREQWHERLDEDDMPSTIEDVDDAMDDAESKVSSITDNPHVMKQYEERKKKIEVLQEKLDTEGGEKDLKKKQLETKRTKWESALQNIVNLVNGKFSTYMKEVGCAGEIRLYTGGNNESRENEETENLKYDFKDWGVEIMVKFREASTLQVLSAQTHSGGERSVSTIMYLMGLQNLMSSPFRCVDEINQGLDERNERLVFKRIVNNSTIPVEEGATPNDHCGQYFLITPKLLPNLEGMENEEITVLFVFSGPYNFDNCLDWNVDKFIADKKRILSQRTEVDNGNSRGKKRSENEWRSIGVQQSRGWQHYAIHRPEPHILLFRRPLGTDPQTGAIDPELKRLALEEYKGQFGLRGH</sequence>
<feature type="coiled-coil region" evidence="4">
    <location>
        <begin position="779"/>
        <end position="887"/>
    </location>
</feature>
<dbReference type="InterPro" id="IPR000789">
    <property type="entry name" value="Cyclin-dep_kinase_reg-sub"/>
</dbReference>
<dbReference type="SUPFAM" id="SSF52540">
    <property type="entry name" value="P-loop containing nucleoside triphosphate hydrolases"/>
    <property type="match status" value="2"/>
</dbReference>
<dbReference type="AlphaFoldDB" id="A0AAD8YAG6"/>
<comment type="caution">
    <text evidence="7">The sequence shown here is derived from an EMBL/GenBank/DDBJ whole genome shotgun (WGS) entry which is preliminary data.</text>
</comment>
<dbReference type="EMBL" id="JATAAI010000011">
    <property type="protein sequence ID" value="KAK1742613.1"/>
    <property type="molecule type" value="Genomic_DNA"/>
</dbReference>
<feature type="region of interest" description="Disordered" evidence="5">
    <location>
        <begin position="388"/>
        <end position="423"/>
    </location>
</feature>
<dbReference type="GO" id="GO:0000724">
    <property type="term" value="P:double-strand break repair via homologous recombination"/>
    <property type="evidence" value="ECO:0007669"/>
    <property type="project" value="TreeGrafter"/>
</dbReference>
<dbReference type="GO" id="GO:0003697">
    <property type="term" value="F:single-stranded DNA binding"/>
    <property type="evidence" value="ECO:0007669"/>
    <property type="project" value="TreeGrafter"/>
</dbReference>
<evidence type="ECO:0000256" key="4">
    <source>
        <dbReference type="SAM" id="Coils"/>
    </source>
</evidence>
<dbReference type="InterPro" id="IPR036858">
    <property type="entry name" value="Cyclin-dep_kinase_reg-sub_sf"/>
</dbReference>
<dbReference type="GO" id="GO:0051301">
    <property type="term" value="P:cell division"/>
    <property type="evidence" value="ECO:0007669"/>
    <property type="project" value="UniProtKB-UniRule"/>
</dbReference>
<feature type="coiled-coil region" evidence="4">
    <location>
        <begin position="656"/>
        <end position="728"/>
    </location>
</feature>
<dbReference type="Pfam" id="PF02463">
    <property type="entry name" value="SMC_N"/>
    <property type="match status" value="1"/>
</dbReference>
<dbReference type="Gene3D" id="3.40.50.300">
    <property type="entry name" value="P-loop containing nucleotide triphosphate hydrolases"/>
    <property type="match status" value="2"/>
</dbReference>
<accession>A0AAD8YAG6</accession>
<protein>
    <recommendedName>
        <fullName evidence="3">Cyclin-dependent kinases regulatory subunit</fullName>
    </recommendedName>
</protein>
<dbReference type="GO" id="GO:0030915">
    <property type="term" value="C:Smc5-Smc6 complex"/>
    <property type="evidence" value="ECO:0007669"/>
    <property type="project" value="TreeGrafter"/>
</dbReference>
<keyword evidence="2 4" id="KW-0175">Coiled coil</keyword>
<feature type="compositionally biased region" description="Basic and acidic residues" evidence="5">
    <location>
        <begin position="323"/>
        <end position="335"/>
    </location>
</feature>
<evidence type="ECO:0000313" key="8">
    <source>
        <dbReference type="Proteomes" id="UP001224775"/>
    </source>
</evidence>
<reference evidence="7" key="1">
    <citation type="submission" date="2023-06" db="EMBL/GenBank/DDBJ databases">
        <title>Survivors Of The Sea: Transcriptome response of Skeletonema marinoi to long-term dormancy.</title>
        <authorList>
            <person name="Pinder M.I.M."/>
            <person name="Kourtchenko O."/>
            <person name="Robertson E.K."/>
            <person name="Larsson T."/>
            <person name="Maumus F."/>
            <person name="Osuna-Cruz C.M."/>
            <person name="Vancaester E."/>
            <person name="Stenow R."/>
            <person name="Vandepoele K."/>
            <person name="Ploug H."/>
            <person name="Bruchert V."/>
            <person name="Godhe A."/>
            <person name="Topel M."/>
        </authorList>
    </citation>
    <scope>NUCLEOTIDE SEQUENCE</scope>
    <source>
        <strain evidence="7">R05AC</strain>
    </source>
</reference>
<feature type="region of interest" description="Disordered" evidence="5">
    <location>
        <begin position="262"/>
        <end position="281"/>
    </location>
</feature>
<dbReference type="PROSITE" id="PS00945">
    <property type="entry name" value="CKS_2"/>
    <property type="match status" value="1"/>
</dbReference>
<name>A0AAD8YAG6_9STRA</name>